<dbReference type="PATRIC" id="fig|1618357.3.peg.123"/>
<dbReference type="EMBL" id="LCNM01000002">
    <property type="protein sequence ID" value="KKU56855.1"/>
    <property type="molecule type" value="Genomic_DNA"/>
</dbReference>
<gene>
    <name evidence="2" type="ORF">UX78_C0002G0035</name>
</gene>
<evidence type="ECO:0000313" key="2">
    <source>
        <dbReference type="EMBL" id="KKU56855.1"/>
    </source>
</evidence>
<feature type="domain" description="Bacterial bifunctional deaminase-reductase C-terminal" evidence="1">
    <location>
        <begin position="3"/>
        <end position="165"/>
    </location>
</feature>
<dbReference type="GO" id="GO:0008703">
    <property type="term" value="F:5-amino-6-(5-phosphoribosylamino)uracil reductase activity"/>
    <property type="evidence" value="ECO:0007669"/>
    <property type="project" value="InterPro"/>
</dbReference>
<dbReference type="SUPFAM" id="SSF53597">
    <property type="entry name" value="Dihydrofolate reductase-like"/>
    <property type="match status" value="1"/>
</dbReference>
<dbReference type="PANTHER" id="PTHR38011">
    <property type="entry name" value="DIHYDROFOLATE REDUCTASE FAMILY PROTEIN (AFU_ORTHOLOGUE AFUA_8G06820)"/>
    <property type="match status" value="1"/>
</dbReference>
<organism evidence="2 3">
    <name type="scientific">Candidatus Amesbacteria bacterium GW2011_GWA2_47_11</name>
    <dbReference type="NCBI Taxonomy" id="1618357"/>
    <lineage>
        <taxon>Bacteria</taxon>
        <taxon>Candidatus Amesiibacteriota</taxon>
    </lineage>
</organism>
<evidence type="ECO:0000313" key="3">
    <source>
        <dbReference type="Proteomes" id="UP000034607"/>
    </source>
</evidence>
<protein>
    <submittedName>
        <fullName evidence="2">Bifunctional deaminase-reductase domain protein</fullName>
    </submittedName>
</protein>
<dbReference type="InterPro" id="IPR050765">
    <property type="entry name" value="Riboflavin_Biosynth_HTPR"/>
</dbReference>
<sequence length="174" mass="19317">MRVIFYAAITANGMTAKTDGNIDWVSPEDFRSFSTTCQKIGSIVMGRRTFQEYQTLPPQQYPLPDGLTIVLSTTRPDLSLPGRNVRVVAEGPSGAVKIITASGLSQTCVVGGHTTWASFAKEGLVDEIYLDIEPYLFGQGMPLFLPADFEYHLKLIETKNLNSQTLQLHYRVEK</sequence>
<dbReference type="InterPro" id="IPR002734">
    <property type="entry name" value="RibDG_C"/>
</dbReference>
<dbReference type="GO" id="GO:0009231">
    <property type="term" value="P:riboflavin biosynthetic process"/>
    <property type="evidence" value="ECO:0007669"/>
    <property type="project" value="InterPro"/>
</dbReference>
<dbReference type="Proteomes" id="UP000034607">
    <property type="component" value="Unassembled WGS sequence"/>
</dbReference>
<dbReference type="AlphaFoldDB" id="A0A0G1UGM2"/>
<dbReference type="InterPro" id="IPR024072">
    <property type="entry name" value="DHFR-like_dom_sf"/>
</dbReference>
<dbReference type="Pfam" id="PF01872">
    <property type="entry name" value="RibD_C"/>
    <property type="match status" value="1"/>
</dbReference>
<dbReference type="PANTHER" id="PTHR38011:SF11">
    <property type="entry name" value="2,5-DIAMINO-6-RIBOSYLAMINO-4(3H)-PYRIMIDINONE 5'-PHOSPHATE REDUCTASE"/>
    <property type="match status" value="1"/>
</dbReference>
<evidence type="ECO:0000259" key="1">
    <source>
        <dbReference type="Pfam" id="PF01872"/>
    </source>
</evidence>
<name>A0A0G1UGM2_9BACT</name>
<proteinExistence type="predicted"/>
<reference evidence="2 3" key="1">
    <citation type="journal article" date="2015" name="Nature">
        <title>rRNA introns, odd ribosomes, and small enigmatic genomes across a large radiation of phyla.</title>
        <authorList>
            <person name="Brown C.T."/>
            <person name="Hug L.A."/>
            <person name="Thomas B.C."/>
            <person name="Sharon I."/>
            <person name="Castelle C.J."/>
            <person name="Singh A."/>
            <person name="Wilkins M.J."/>
            <person name="Williams K.H."/>
            <person name="Banfield J.F."/>
        </authorList>
    </citation>
    <scope>NUCLEOTIDE SEQUENCE [LARGE SCALE GENOMIC DNA]</scope>
</reference>
<accession>A0A0G1UGM2</accession>
<dbReference type="Gene3D" id="3.40.430.10">
    <property type="entry name" value="Dihydrofolate Reductase, subunit A"/>
    <property type="match status" value="1"/>
</dbReference>
<comment type="caution">
    <text evidence="2">The sequence shown here is derived from an EMBL/GenBank/DDBJ whole genome shotgun (WGS) entry which is preliminary data.</text>
</comment>